<organism evidence="1 2">
    <name type="scientific">Mucilaginibacter robiniae</name>
    <dbReference type="NCBI Taxonomy" id="2728022"/>
    <lineage>
        <taxon>Bacteria</taxon>
        <taxon>Pseudomonadati</taxon>
        <taxon>Bacteroidota</taxon>
        <taxon>Sphingobacteriia</taxon>
        <taxon>Sphingobacteriales</taxon>
        <taxon>Sphingobacteriaceae</taxon>
        <taxon>Mucilaginibacter</taxon>
    </lineage>
</organism>
<keyword evidence="2" id="KW-1185">Reference proteome</keyword>
<gene>
    <name evidence="1" type="ORF">HH214_05410</name>
</gene>
<name>A0A7L5DW75_9SPHI</name>
<dbReference type="RefSeq" id="WP_169606362.1">
    <property type="nucleotide sequence ID" value="NZ_CP051682.1"/>
</dbReference>
<reference evidence="1 2" key="1">
    <citation type="submission" date="2020-04" db="EMBL/GenBank/DDBJ databases">
        <title>Genome sequencing of novel species.</title>
        <authorList>
            <person name="Heo J."/>
            <person name="Kim S.-J."/>
            <person name="Kim J.-S."/>
            <person name="Hong S.-B."/>
            <person name="Kwon S.-W."/>
        </authorList>
    </citation>
    <scope>NUCLEOTIDE SEQUENCE [LARGE SCALE GENOMIC DNA]</scope>
    <source>
        <strain evidence="1 2">F39-2</strain>
    </source>
</reference>
<dbReference type="InterPro" id="IPR025245">
    <property type="entry name" value="DUF4197"/>
</dbReference>
<protein>
    <submittedName>
        <fullName evidence="1">DUF4197 domain-containing protein</fullName>
    </submittedName>
</protein>
<evidence type="ECO:0000313" key="1">
    <source>
        <dbReference type="EMBL" id="QJD95345.1"/>
    </source>
</evidence>
<dbReference type="EMBL" id="CP051682">
    <property type="protein sequence ID" value="QJD95345.1"/>
    <property type="molecule type" value="Genomic_DNA"/>
</dbReference>
<dbReference type="Pfam" id="PF13852">
    <property type="entry name" value="DUF4197"/>
    <property type="match status" value="1"/>
</dbReference>
<dbReference type="KEGG" id="mrob:HH214_05410"/>
<accession>A0A7L5DW75</accession>
<sequence length="248" mass="27446">MKRLTVLATLLPVWISVTSFSSKPARLINEAATFVPLQSTPSTLEMVSGLKQALEQGTDKSTSQLSALNGFFGNAAIKLLFPPEAQKAERTLRKLGLNKLCDNVILSLNRAAEDAAGKAKPIFVAAIKQMTVQDITTILLSSNQDAATQYFKRTTTNQLTDQFKPVVHTSLANVGATHYYSQLATQYNKIPLTFNKINPDLDDYVTQKAIDGLFYRIAQEELNIRSSISFRSTPLLQKVFGFVQQKTR</sequence>
<dbReference type="AlphaFoldDB" id="A0A7L5DW75"/>
<evidence type="ECO:0000313" key="2">
    <source>
        <dbReference type="Proteomes" id="UP000503278"/>
    </source>
</evidence>
<dbReference type="Proteomes" id="UP000503278">
    <property type="component" value="Chromosome"/>
</dbReference>
<proteinExistence type="predicted"/>